<keyword evidence="1" id="KW-0808">Transferase</keyword>
<dbReference type="GO" id="GO:0016740">
    <property type="term" value="F:transferase activity"/>
    <property type="evidence" value="ECO:0007669"/>
    <property type="project" value="UniProtKB-KW"/>
</dbReference>
<dbReference type="PANTHER" id="PTHR43179">
    <property type="entry name" value="RHAMNOSYLTRANSFERASE WBBL"/>
    <property type="match status" value="1"/>
</dbReference>
<organism evidence="1 2">
    <name type="scientific">Caenimonas aquaedulcis</name>
    <dbReference type="NCBI Taxonomy" id="2793270"/>
    <lineage>
        <taxon>Bacteria</taxon>
        <taxon>Pseudomonadati</taxon>
        <taxon>Pseudomonadota</taxon>
        <taxon>Betaproteobacteria</taxon>
        <taxon>Burkholderiales</taxon>
        <taxon>Comamonadaceae</taxon>
        <taxon>Caenimonas</taxon>
    </lineage>
</organism>
<protein>
    <submittedName>
        <fullName evidence="1">Glycosyl transferase</fullName>
    </submittedName>
</protein>
<dbReference type="PANTHER" id="PTHR43179:SF7">
    <property type="entry name" value="RHAMNOSYLTRANSFERASE WBBL"/>
    <property type="match status" value="1"/>
</dbReference>
<dbReference type="InterPro" id="IPR029044">
    <property type="entry name" value="Nucleotide-diphossugar_trans"/>
</dbReference>
<dbReference type="SUPFAM" id="SSF53448">
    <property type="entry name" value="Nucleotide-diphospho-sugar transferases"/>
    <property type="match status" value="1"/>
</dbReference>
<gene>
    <name evidence="1" type="ORF">I5803_17405</name>
</gene>
<comment type="caution">
    <text evidence="1">The sequence shown here is derived from an EMBL/GenBank/DDBJ whole genome shotgun (WGS) entry which is preliminary data.</text>
</comment>
<dbReference type="Proteomes" id="UP000651050">
    <property type="component" value="Unassembled WGS sequence"/>
</dbReference>
<accession>A0A931H6Y5</accession>
<dbReference type="Gene3D" id="3.90.550.10">
    <property type="entry name" value="Spore Coat Polysaccharide Biosynthesis Protein SpsA, Chain A"/>
    <property type="match status" value="1"/>
</dbReference>
<sequence length="235" mass="26793">MSHGHGPMVTFLVHRLCEVHGGWIEHVVVTHNIDGEPLQPPVGGWPFRVTEVFNAQPAGFGANHNRAFQHCSSDFYCVLNPDVELPGSAIWKALVDQAGRPNAGLSYPTLLNPDGTRQDNEREAVTPVALLRRHLLRRPQRRVDWVSAAFWLVPSAVYRQMGGFDERFFMYCEDTDFCLRLRLDGLAIRRADAAVVHQAMRRSRLPGKQFFWHLYSLFRLWSGQVLWRYVTAAAS</sequence>
<reference evidence="1" key="1">
    <citation type="submission" date="2020-11" db="EMBL/GenBank/DDBJ databases">
        <title>Bacterial whole genome sequence for Caenimonas sp. DR4.4.</title>
        <authorList>
            <person name="Le V."/>
            <person name="Ko S.-R."/>
            <person name="Ahn C.-Y."/>
            <person name="Oh H.-M."/>
        </authorList>
    </citation>
    <scope>NUCLEOTIDE SEQUENCE</scope>
    <source>
        <strain evidence="1">DR4.4</strain>
    </source>
</reference>
<name>A0A931H6Y5_9BURK</name>
<evidence type="ECO:0000313" key="1">
    <source>
        <dbReference type="EMBL" id="MBG9389811.1"/>
    </source>
</evidence>
<dbReference type="AlphaFoldDB" id="A0A931H6Y5"/>
<proteinExistence type="predicted"/>
<keyword evidence="2" id="KW-1185">Reference proteome</keyword>
<evidence type="ECO:0000313" key="2">
    <source>
        <dbReference type="Proteomes" id="UP000651050"/>
    </source>
</evidence>
<dbReference type="EMBL" id="JADWYS010000001">
    <property type="protein sequence ID" value="MBG9389811.1"/>
    <property type="molecule type" value="Genomic_DNA"/>
</dbReference>
<dbReference type="RefSeq" id="WP_196987586.1">
    <property type="nucleotide sequence ID" value="NZ_JADWYS010000001.1"/>
</dbReference>